<dbReference type="GO" id="GO:0006269">
    <property type="term" value="P:DNA replication, synthesis of primer"/>
    <property type="evidence" value="ECO:0007669"/>
    <property type="project" value="TreeGrafter"/>
</dbReference>
<dbReference type="SUPFAM" id="SSF57783">
    <property type="entry name" value="Zinc beta-ribbon"/>
    <property type="match status" value="1"/>
</dbReference>
<evidence type="ECO:0000256" key="3">
    <source>
        <dbReference type="ARBA" id="ARBA00022833"/>
    </source>
</evidence>
<dbReference type="Pfam" id="PF01807">
    <property type="entry name" value="Zn_ribbon_DnaG"/>
    <property type="match status" value="1"/>
</dbReference>
<keyword evidence="3" id="KW-0862">Zinc</keyword>
<name>A0A540VBX1_9GAMM</name>
<evidence type="ECO:0000259" key="4">
    <source>
        <dbReference type="SMART" id="SM00400"/>
    </source>
</evidence>
<evidence type="ECO:0000256" key="1">
    <source>
        <dbReference type="ARBA" id="ARBA00022723"/>
    </source>
</evidence>
<reference evidence="5 6" key="1">
    <citation type="submission" date="2019-06" db="EMBL/GenBank/DDBJ databases">
        <title>Metagenome assembled Genome of Spiribacter salinus SL48-SHIP from the microbial mat of Salt Lake 48 (Novosibirsk region, Russia).</title>
        <authorList>
            <person name="Shipova A."/>
            <person name="Rozanov A.S."/>
            <person name="Bryanskaya A.V."/>
            <person name="Peltek S.E."/>
        </authorList>
    </citation>
    <scope>NUCLEOTIDE SEQUENCE [LARGE SCALE GENOMIC DNA]</scope>
    <source>
        <strain evidence="5">SL48-SHIP-2</strain>
    </source>
</reference>
<dbReference type="GO" id="GO:0003899">
    <property type="term" value="F:DNA-directed RNA polymerase activity"/>
    <property type="evidence" value="ECO:0007669"/>
    <property type="project" value="InterPro"/>
</dbReference>
<comment type="caution">
    <text evidence="5">The sequence shown here is derived from an EMBL/GenBank/DDBJ whole genome shotgun (WGS) entry which is preliminary data.</text>
</comment>
<sequence>MPRYPSELIERVKREAPIRTWLEGRGAEFHKHGRDVVCRCPFPDHEDRTPSFVVSEDRNLWHCLGACQAGGSVVDLVMRLEGCDFRAAVETLLAAFPHLAGEAPAGPAPARGKVPLITPTMADDEILAAVMRYYHHRLPAVREASAYLERRGISQAAIDHFK</sequence>
<proteinExistence type="predicted"/>
<dbReference type="InterPro" id="IPR002694">
    <property type="entry name" value="Znf_CHC2"/>
</dbReference>
<dbReference type="PANTHER" id="PTHR30313">
    <property type="entry name" value="DNA PRIMASE"/>
    <property type="match status" value="1"/>
</dbReference>
<dbReference type="GO" id="GO:0005737">
    <property type="term" value="C:cytoplasm"/>
    <property type="evidence" value="ECO:0007669"/>
    <property type="project" value="TreeGrafter"/>
</dbReference>
<gene>
    <name evidence="5" type="ORF">FKY71_17720</name>
</gene>
<keyword evidence="2" id="KW-0863">Zinc-finger</keyword>
<dbReference type="Proteomes" id="UP000315400">
    <property type="component" value="Unassembled WGS sequence"/>
</dbReference>
<dbReference type="EMBL" id="VIFK01000428">
    <property type="protein sequence ID" value="TQE94266.1"/>
    <property type="molecule type" value="Genomic_DNA"/>
</dbReference>
<accession>A0A540VBX1</accession>
<protein>
    <submittedName>
        <fullName evidence="5">DNA primase</fullName>
    </submittedName>
</protein>
<dbReference type="PANTHER" id="PTHR30313:SF2">
    <property type="entry name" value="DNA PRIMASE"/>
    <property type="match status" value="1"/>
</dbReference>
<evidence type="ECO:0000313" key="6">
    <source>
        <dbReference type="Proteomes" id="UP000315400"/>
    </source>
</evidence>
<dbReference type="SMART" id="SM00400">
    <property type="entry name" value="ZnF_CHCC"/>
    <property type="match status" value="1"/>
</dbReference>
<dbReference type="GO" id="GO:0003677">
    <property type="term" value="F:DNA binding"/>
    <property type="evidence" value="ECO:0007669"/>
    <property type="project" value="InterPro"/>
</dbReference>
<organism evidence="5 6">
    <name type="scientific">Spiribacter salinus</name>
    <dbReference type="NCBI Taxonomy" id="1335746"/>
    <lineage>
        <taxon>Bacteria</taxon>
        <taxon>Pseudomonadati</taxon>
        <taxon>Pseudomonadota</taxon>
        <taxon>Gammaproteobacteria</taxon>
        <taxon>Chromatiales</taxon>
        <taxon>Ectothiorhodospiraceae</taxon>
        <taxon>Spiribacter</taxon>
    </lineage>
</organism>
<evidence type="ECO:0000256" key="2">
    <source>
        <dbReference type="ARBA" id="ARBA00022771"/>
    </source>
</evidence>
<dbReference type="InterPro" id="IPR036977">
    <property type="entry name" value="DNA_primase_Znf_CHC2"/>
</dbReference>
<feature type="domain" description="Zinc finger CHC2-type" evidence="4">
    <location>
        <begin position="36"/>
        <end position="93"/>
    </location>
</feature>
<evidence type="ECO:0000313" key="5">
    <source>
        <dbReference type="EMBL" id="TQE94266.1"/>
    </source>
</evidence>
<dbReference type="AlphaFoldDB" id="A0A540VBX1"/>
<feature type="non-terminal residue" evidence="5">
    <location>
        <position position="162"/>
    </location>
</feature>
<dbReference type="InterPro" id="IPR050219">
    <property type="entry name" value="DnaG_primase"/>
</dbReference>
<dbReference type="Gene3D" id="3.90.580.10">
    <property type="entry name" value="Zinc finger, CHC2-type domain"/>
    <property type="match status" value="1"/>
</dbReference>
<keyword evidence="1" id="KW-0479">Metal-binding</keyword>
<dbReference type="GO" id="GO:0008270">
    <property type="term" value="F:zinc ion binding"/>
    <property type="evidence" value="ECO:0007669"/>
    <property type="project" value="UniProtKB-KW"/>
</dbReference>